<keyword evidence="1" id="KW-1133">Transmembrane helix</keyword>
<dbReference type="RefSeq" id="WP_050739563.1">
    <property type="nucleotide sequence ID" value="NZ_LGYO01000013.1"/>
</dbReference>
<comment type="caution">
    <text evidence="2">The sequence shown here is derived from an EMBL/GenBank/DDBJ whole genome shotgun (WGS) entry which is preliminary data.</text>
</comment>
<feature type="transmembrane region" description="Helical" evidence="1">
    <location>
        <begin position="28"/>
        <end position="47"/>
    </location>
</feature>
<dbReference type="EMBL" id="LGYO01000013">
    <property type="protein sequence ID" value="KNZ42409.1"/>
    <property type="molecule type" value="Genomic_DNA"/>
</dbReference>
<keyword evidence="1" id="KW-0472">Membrane</keyword>
<keyword evidence="1" id="KW-0812">Transmembrane</keyword>
<accession>A0A0L6U1M9</accession>
<proteinExistence type="predicted"/>
<dbReference type="AlphaFoldDB" id="A0A0L6U1M9"/>
<organism evidence="2 3">
    <name type="scientific">Acetobacterium bakii</name>
    <dbReference type="NCBI Taxonomy" id="52689"/>
    <lineage>
        <taxon>Bacteria</taxon>
        <taxon>Bacillati</taxon>
        <taxon>Bacillota</taxon>
        <taxon>Clostridia</taxon>
        <taxon>Eubacteriales</taxon>
        <taxon>Eubacteriaceae</taxon>
        <taxon>Acetobacterium</taxon>
    </lineage>
</organism>
<protein>
    <recommendedName>
        <fullName evidence="4">PrgI family protein</fullName>
    </recommendedName>
</protein>
<evidence type="ECO:0000313" key="2">
    <source>
        <dbReference type="EMBL" id="KNZ42409.1"/>
    </source>
</evidence>
<evidence type="ECO:0008006" key="4">
    <source>
        <dbReference type="Google" id="ProtNLM"/>
    </source>
</evidence>
<evidence type="ECO:0000256" key="1">
    <source>
        <dbReference type="SAM" id="Phobius"/>
    </source>
</evidence>
<dbReference type="STRING" id="52689.AKG39_06465"/>
<dbReference type="Proteomes" id="UP000036873">
    <property type="component" value="Unassembled WGS sequence"/>
</dbReference>
<gene>
    <name evidence="2" type="ORF">AKG39_06465</name>
</gene>
<feature type="transmembrane region" description="Helical" evidence="1">
    <location>
        <begin position="53"/>
        <end position="70"/>
    </location>
</feature>
<keyword evidence="3" id="KW-1185">Reference proteome</keyword>
<name>A0A0L6U1M9_9FIRM</name>
<sequence>MENHDELYIPKGIKSSRVFMEGMEVREVFLLGVVLCVTLIGCALYYSITKDPIGTFFGFLGVMLSAYLMLKKSENDNQSFLDLVQHILRYYQGQKHYAYIRLNEWE</sequence>
<dbReference type="OrthoDB" id="1848927at2"/>
<reference evidence="3" key="1">
    <citation type="submission" date="2015-07" db="EMBL/GenBank/DDBJ databases">
        <title>Draft genome sequence of Acetobacterium bakii DSM 8293, a potential psychrophilic chemical producer through syngas fermentation.</title>
        <authorList>
            <person name="Song Y."/>
            <person name="Hwang S."/>
            <person name="Cho B.-K."/>
        </authorList>
    </citation>
    <scope>NUCLEOTIDE SEQUENCE [LARGE SCALE GENOMIC DNA]</scope>
    <source>
        <strain evidence="3">DSM 8239</strain>
    </source>
</reference>
<evidence type="ECO:0000313" key="3">
    <source>
        <dbReference type="Proteomes" id="UP000036873"/>
    </source>
</evidence>